<gene>
    <name evidence="2" type="ORF">NSCI0253_LOCUS34294</name>
</gene>
<feature type="region of interest" description="Disordered" evidence="1">
    <location>
        <begin position="99"/>
        <end position="123"/>
    </location>
</feature>
<evidence type="ECO:0000313" key="2">
    <source>
        <dbReference type="EMBL" id="CAD8859940.1"/>
    </source>
</evidence>
<feature type="compositionally biased region" description="Basic and acidic residues" evidence="1">
    <location>
        <begin position="27"/>
        <end position="36"/>
    </location>
</feature>
<proteinExistence type="predicted"/>
<protein>
    <submittedName>
        <fullName evidence="2">Uncharacterized protein</fullName>
    </submittedName>
</protein>
<dbReference type="AlphaFoldDB" id="A0A7S1FCT9"/>
<reference evidence="2" key="1">
    <citation type="submission" date="2021-01" db="EMBL/GenBank/DDBJ databases">
        <authorList>
            <person name="Corre E."/>
            <person name="Pelletier E."/>
            <person name="Niang G."/>
            <person name="Scheremetjew M."/>
            <person name="Finn R."/>
            <person name="Kale V."/>
            <person name="Holt S."/>
            <person name="Cochrane G."/>
            <person name="Meng A."/>
            <person name="Brown T."/>
            <person name="Cohen L."/>
        </authorList>
    </citation>
    <scope>NUCLEOTIDE SEQUENCE</scope>
</reference>
<name>A0A7S1FCT9_NOCSC</name>
<feature type="region of interest" description="Disordered" evidence="1">
    <location>
        <begin position="17"/>
        <end position="36"/>
    </location>
</feature>
<dbReference type="EMBL" id="HBFQ01048035">
    <property type="protein sequence ID" value="CAD8859940.1"/>
    <property type="molecule type" value="Transcribed_RNA"/>
</dbReference>
<organism evidence="2">
    <name type="scientific">Noctiluca scintillans</name>
    <name type="common">Sea sparkle</name>
    <name type="synonym">Red tide dinoflagellate</name>
    <dbReference type="NCBI Taxonomy" id="2966"/>
    <lineage>
        <taxon>Eukaryota</taxon>
        <taxon>Sar</taxon>
        <taxon>Alveolata</taxon>
        <taxon>Dinophyceae</taxon>
        <taxon>Noctilucales</taxon>
        <taxon>Noctilucaceae</taxon>
        <taxon>Noctiluca</taxon>
    </lineage>
</organism>
<sequence length="123" mass="12669">MVCANFCAMRLSSYHQTTHSQSSQHLPADERSERLRAPDVHELRMPLGAVESPGVDQNSAPGVAVTAGVAVSAGVAASAAVAVSAEMAVTAGVALRSGLSGDSKQVVARPTVPPSSLRIRHRT</sequence>
<accession>A0A7S1FCT9</accession>
<evidence type="ECO:0000256" key="1">
    <source>
        <dbReference type="SAM" id="MobiDB-lite"/>
    </source>
</evidence>